<name>A0A0M9AEP8_THEAQ</name>
<keyword evidence="1" id="KW-0472">Membrane</keyword>
<keyword evidence="1" id="KW-0812">Transmembrane</keyword>
<dbReference type="Proteomes" id="UP000037685">
    <property type="component" value="Unassembled WGS sequence"/>
</dbReference>
<protein>
    <submittedName>
        <fullName evidence="2">Uncharacterized protein</fullName>
    </submittedName>
</protein>
<sequence>MEGLFRALLDPKGDPGLRRLGLRLYALGLLAFHGVALAVLSFLLPQASHPALWTLAFLGAGWLYLQAQGSLRAGKGPLAPLLAVGLGASAFFFLGVMGLLLRPLGLLLLPLGLGVFLILLWQGEGRLLRRPGGGP</sequence>
<proteinExistence type="predicted"/>
<dbReference type="EMBL" id="LHCI01000106">
    <property type="protein sequence ID" value="KOX90412.1"/>
    <property type="molecule type" value="Genomic_DNA"/>
</dbReference>
<gene>
    <name evidence="2" type="ORF">BVI061214_01603</name>
</gene>
<organism evidence="2 3">
    <name type="scientific">Thermus aquaticus</name>
    <dbReference type="NCBI Taxonomy" id="271"/>
    <lineage>
        <taxon>Bacteria</taxon>
        <taxon>Thermotogati</taxon>
        <taxon>Deinococcota</taxon>
        <taxon>Deinococci</taxon>
        <taxon>Thermales</taxon>
        <taxon>Thermaceae</taxon>
        <taxon>Thermus</taxon>
    </lineage>
</organism>
<reference evidence="2 3" key="1">
    <citation type="submission" date="2015-07" db="EMBL/GenBank/DDBJ databases">
        <authorList>
            <person name="Noorani M."/>
        </authorList>
    </citation>
    <scope>NUCLEOTIDE SEQUENCE [LARGE SCALE GENOMIC DNA]</scope>
    <source>
        <strain evidence="3">ATCC 25104 / DSM 625 / JCM 10724 / NBRC 103206 / NCIMB 11243 / YT-1</strain>
    </source>
</reference>
<evidence type="ECO:0000313" key="2">
    <source>
        <dbReference type="EMBL" id="KOX90412.1"/>
    </source>
</evidence>
<feature type="transmembrane region" description="Helical" evidence="1">
    <location>
        <begin position="50"/>
        <end position="67"/>
    </location>
</feature>
<keyword evidence="1" id="KW-1133">Transmembrane helix</keyword>
<feature type="transmembrane region" description="Helical" evidence="1">
    <location>
        <begin position="79"/>
        <end position="98"/>
    </location>
</feature>
<evidence type="ECO:0000313" key="3">
    <source>
        <dbReference type="Proteomes" id="UP000037685"/>
    </source>
</evidence>
<feature type="transmembrane region" description="Helical" evidence="1">
    <location>
        <begin position="20"/>
        <end position="44"/>
    </location>
</feature>
<comment type="caution">
    <text evidence="2">The sequence shown here is derived from an EMBL/GenBank/DDBJ whole genome shotgun (WGS) entry which is preliminary data.</text>
</comment>
<feature type="transmembrane region" description="Helical" evidence="1">
    <location>
        <begin position="104"/>
        <end position="121"/>
    </location>
</feature>
<dbReference type="RefSeq" id="WP_053767982.1">
    <property type="nucleotide sequence ID" value="NZ_LHCI01000106.1"/>
</dbReference>
<accession>A0A0M9AEP8</accession>
<dbReference type="AlphaFoldDB" id="A0A0M9AEP8"/>
<evidence type="ECO:0000256" key="1">
    <source>
        <dbReference type="SAM" id="Phobius"/>
    </source>
</evidence>